<sequence>MSLSPRTSPDRVALEFGSDPLPLLASPSALQLPVRHWHGETTEAHDNMGRGPTTAGVPKIRARNRELNWED</sequence>
<keyword evidence="3" id="KW-1185">Reference proteome</keyword>
<dbReference type="EMBL" id="CP110431">
    <property type="protein sequence ID" value="WAQ89577.1"/>
    <property type="molecule type" value="Genomic_DNA"/>
</dbReference>
<feature type="region of interest" description="Disordered" evidence="1">
    <location>
        <begin position="41"/>
        <end position="71"/>
    </location>
</feature>
<dbReference type="GeneID" id="77802052"/>
<proteinExistence type="predicted"/>
<protein>
    <submittedName>
        <fullName evidence="2">Uncharacterized protein</fullName>
    </submittedName>
</protein>
<evidence type="ECO:0000313" key="2">
    <source>
        <dbReference type="EMBL" id="WAQ89577.1"/>
    </source>
</evidence>
<dbReference type="Proteomes" id="UP001164743">
    <property type="component" value="Chromosome 11A"/>
</dbReference>
<organism evidence="2 3">
    <name type="scientific">Puccinia triticina</name>
    <dbReference type="NCBI Taxonomy" id="208348"/>
    <lineage>
        <taxon>Eukaryota</taxon>
        <taxon>Fungi</taxon>
        <taxon>Dikarya</taxon>
        <taxon>Basidiomycota</taxon>
        <taxon>Pucciniomycotina</taxon>
        <taxon>Pucciniomycetes</taxon>
        <taxon>Pucciniales</taxon>
        <taxon>Pucciniaceae</taxon>
        <taxon>Puccinia</taxon>
    </lineage>
</organism>
<name>A0ABY7D3S8_9BASI</name>
<evidence type="ECO:0000256" key="1">
    <source>
        <dbReference type="SAM" id="MobiDB-lite"/>
    </source>
</evidence>
<dbReference type="RefSeq" id="XP_053025132.1">
    <property type="nucleotide sequence ID" value="XM_053161157.1"/>
</dbReference>
<gene>
    <name evidence="2" type="ORF">PtA15_11A267</name>
</gene>
<reference evidence="2" key="1">
    <citation type="submission" date="2022-10" db="EMBL/GenBank/DDBJ databases">
        <title>Puccinia triticina Genome sequencing and assembly.</title>
        <authorList>
            <person name="Li C."/>
        </authorList>
    </citation>
    <scope>NUCLEOTIDE SEQUENCE</scope>
    <source>
        <strain evidence="2">Pt15</strain>
    </source>
</reference>
<accession>A0ABY7D3S8</accession>
<evidence type="ECO:0000313" key="3">
    <source>
        <dbReference type="Proteomes" id="UP001164743"/>
    </source>
</evidence>